<reference evidence="7" key="1">
    <citation type="submission" date="2019-08" db="EMBL/GenBank/DDBJ databases">
        <authorList>
            <person name="Kucharzyk K."/>
            <person name="Murdoch R.W."/>
            <person name="Higgins S."/>
            <person name="Loffler F."/>
        </authorList>
    </citation>
    <scope>NUCLEOTIDE SEQUENCE</scope>
</reference>
<keyword evidence="4 7" id="KW-0378">Hydrolase</keyword>
<evidence type="ECO:0000256" key="3">
    <source>
        <dbReference type="ARBA" id="ARBA00022729"/>
    </source>
</evidence>
<evidence type="ECO:0000256" key="1">
    <source>
        <dbReference type="ARBA" id="ARBA00010040"/>
    </source>
</evidence>
<accession>A0A644TVY2</accession>
<dbReference type="SUPFAM" id="SSF53474">
    <property type="entry name" value="alpha/beta-Hydrolases"/>
    <property type="match status" value="1"/>
</dbReference>
<gene>
    <name evidence="7" type="primary">dpp5_2</name>
    <name evidence="7" type="ORF">SDC9_15600</name>
</gene>
<evidence type="ECO:0000313" key="7">
    <source>
        <dbReference type="EMBL" id="MPL69851.1"/>
    </source>
</evidence>
<proteinExistence type="inferred from homology"/>
<protein>
    <submittedName>
        <fullName evidence="7">Dipeptidyl-peptidase 5</fullName>
        <ecNumber evidence="7">3.4.14.-</ecNumber>
    </submittedName>
</protein>
<dbReference type="InterPro" id="IPR001375">
    <property type="entry name" value="Peptidase_S9_cat"/>
</dbReference>
<evidence type="ECO:0000256" key="5">
    <source>
        <dbReference type="ARBA" id="ARBA00022825"/>
    </source>
</evidence>
<keyword evidence="3" id="KW-0732">Signal</keyword>
<dbReference type="FunFam" id="3.40.50.1820:FF:000028">
    <property type="entry name" value="S9 family peptidase"/>
    <property type="match status" value="1"/>
</dbReference>
<evidence type="ECO:0000259" key="6">
    <source>
        <dbReference type="Pfam" id="PF00326"/>
    </source>
</evidence>
<dbReference type="GO" id="GO:0004252">
    <property type="term" value="F:serine-type endopeptidase activity"/>
    <property type="evidence" value="ECO:0007669"/>
    <property type="project" value="TreeGrafter"/>
</dbReference>
<dbReference type="InterPro" id="IPR011659">
    <property type="entry name" value="WD40"/>
</dbReference>
<dbReference type="Gene3D" id="2.120.10.30">
    <property type="entry name" value="TolB, C-terminal domain"/>
    <property type="match status" value="3"/>
</dbReference>
<dbReference type="Gene3D" id="3.40.50.1820">
    <property type="entry name" value="alpha/beta hydrolase"/>
    <property type="match status" value="1"/>
</dbReference>
<dbReference type="AlphaFoldDB" id="A0A644TVY2"/>
<keyword evidence="2" id="KW-0645">Protease</keyword>
<organism evidence="7">
    <name type="scientific">bioreactor metagenome</name>
    <dbReference type="NCBI Taxonomy" id="1076179"/>
    <lineage>
        <taxon>unclassified sequences</taxon>
        <taxon>metagenomes</taxon>
        <taxon>ecological metagenomes</taxon>
    </lineage>
</organism>
<name>A0A644TVY2_9ZZZZ</name>
<dbReference type="InterPro" id="IPR011042">
    <property type="entry name" value="6-blade_b-propeller_TolB-like"/>
</dbReference>
<dbReference type="SUPFAM" id="SSF82171">
    <property type="entry name" value="DPP6 N-terminal domain-like"/>
    <property type="match status" value="1"/>
</dbReference>
<dbReference type="GO" id="GO:0006508">
    <property type="term" value="P:proteolysis"/>
    <property type="evidence" value="ECO:0007669"/>
    <property type="project" value="UniProtKB-KW"/>
</dbReference>
<dbReference type="PANTHER" id="PTHR42776">
    <property type="entry name" value="SERINE PEPTIDASE S9 FAMILY MEMBER"/>
    <property type="match status" value="1"/>
</dbReference>
<dbReference type="InterPro" id="IPR029058">
    <property type="entry name" value="AB_hydrolase_fold"/>
</dbReference>
<dbReference type="PANTHER" id="PTHR42776:SF13">
    <property type="entry name" value="DIPEPTIDYL-PEPTIDASE 5"/>
    <property type="match status" value="1"/>
</dbReference>
<comment type="similarity">
    <text evidence="1">Belongs to the peptidase S9C family.</text>
</comment>
<dbReference type="Pfam" id="PF07676">
    <property type="entry name" value="PD40"/>
    <property type="match status" value="3"/>
</dbReference>
<dbReference type="EC" id="3.4.14.-" evidence="7"/>
<sequence length="699" mass="80076">MKIRIFRLLLSAFIIAGMASPAHSQERFTAEIMWKLGRVGDVQLAPQGGSFIYGVTWYDMETNKGNRDIYKLDPNAESPRRLTEFTGSEFNAIWRPDGKKIGFLSAESGSVQLWEMGPHGENKEQLTNIEGGINGFIYSPDMQFIAYAKDVKIEKDVHDRYPDLPLADALIYDDLMYRHWDSWHDYAYSHIFIAPYNNGKPGEGKDIMPGEPWDSPMTPFGGMEQIAWSPDSRALAYTCKKLKGRDYAISTNSDIYLYDLTSGTTENLSESNPGYDQDPVFSPDGSRLVWRSMATPGFEADKDRIMMVEFNPKALEKLKKDLRPKTGHAVNVRSRVYTDLSEGFDQSSSQFSFSADGKYLYFISGIHATYQVYKMELASKKIIQLTSGDHDIQSYAIDGNDLIITKMRHDLPTEVFRIRPDGSEEQLTFTNRQILKNVKLGKSEKRWITTTDGKKMLVWVILPPDFDPAKKYPALLYCQGGPQSAVSQFFSYRWNFQMMAANDYVVVAPNRRGLPTFGQEWNDQISGDYGGQNMKDYLTSIDSVAAEPWVDEKRLGAVGASYGGFSVYWLAGNHNNRFKTFISHCGIFNFESMYLETEEMFFVNFDYKGAFYDDPRPKSYDFSPHNFVGNWDTPMLVVHGGYDFRIPYTQGMQAFNANQLKGIPSRFLFFPNETHFVLKPQNSILWQREFFKWLDTYLK</sequence>
<feature type="domain" description="Peptidase S9 prolyl oligopeptidase catalytic" evidence="6">
    <location>
        <begin position="491"/>
        <end position="699"/>
    </location>
</feature>
<evidence type="ECO:0000256" key="4">
    <source>
        <dbReference type="ARBA" id="ARBA00022801"/>
    </source>
</evidence>
<keyword evidence="5" id="KW-0720">Serine protease</keyword>
<dbReference type="Pfam" id="PF00326">
    <property type="entry name" value="Peptidase_S9"/>
    <property type="match status" value="1"/>
</dbReference>
<comment type="caution">
    <text evidence="7">The sequence shown here is derived from an EMBL/GenBank/DDBJ whole genome shotgun (WGS) entry which is preliminary data.</text>
</comment>
<evidence type="ECO:0000256" key="2">
    <source>
        <dbReference type="ARBA" id="ARBA00022670"/>
    </source>
</evidence>
<dbReference type="EMBL" id="VSSQ01000049">
    <property type="protein sequence ID" value="MPL69851.1"/>
    <property type="molecule type" value="Genomic_DNA"/>
</dbReference>